<feature type="compositionally biased region" description="Polar residues" evidence="1">
    <location>
        <begin position="406"/>
        <end position="423"/>
    </location>
</feature>
<evidence type="ECO:0000313" key="4">
    <source>
        <dbReference type="WBParaSite" id="ASIM_0001033701-mRNA-1"/>
    </source>
</evidence>
<dbReference type="AlphaFoldDB" id="A0A0M3JRH7"/>
<dbReference type="Proteomes" id="UP000267096">
    <property type="component" value="Unassembled WGS sequence"/>
</dbReference>
<feature type="compositionally biased region" description="Basic residues" evidence="1">
    <location>
        <begin position="787"/>
        <end position="797"/>
    </location>
</feature>
<reference evidence="4" key="1">
    <citation type="submission" date="2017-02" db="UniProtKB">
        <authorList>
            <consortium name="WormBaseParasite"/>
        </authorList>
    </citation>
    <scope>IDENTIFICATION</scope>
</reference>
<evidence type="ECO:0000313" key="2">
    <source>
        <dbReference type="EMBL" id="VDK42293.1"/>
    </source>
</evidence>
<dbReference type="EMBL" id="UYRR01030982">
    <property type="protein sequence ID" value="VDK42293.1"/>
    <property type="molecule type" value="Genomic_DNA"/>
</dbReference>
<protein>
    <submittedName>
        <fullName evidence="2 4">Uncharacterized protein</fullName>
    </submittedName>
</protein>
<proteinExistence type="predicted"/>
<feature type="region of interest" description="Disordered" evidence="1">
    <location>
        <begin position="1"/>
        <end position="28"/>
    </location>
</feature>
<evidence type="ECO:0000313" key="3">
    <source>
        <dbReference type="Proteomes" id="UP000267096"/>
    </source>
</evidence>
<feature type="compositionally biased region" description="Low complexity" evidence="1">
    <location>
        <begin position="15"/>
        <end position="28"/>
    </location>
</feature>
<sequence>MQCSSSNEFFVTPTSSSSQSSNESNPPSLLAAVLSTTSNVTTSNSCTPQICRSEAPQASSASQYEHVTVMTHLQQPPLSDARTQCAVRCPIDTPATSYTNNVRGVGSLHVHAPSAITQQVQLSVPAITASSICNPSFRVVTHRAPSYRGNSSRAHKTSLSTMLPMMGRGNAKQLANMTVIGDDGPTVRQHLQQQQQKAKLQQQLALQAKQSSQQQIITCEPQQSINKVAIEQSNDGMRAAASTSTVRDTVMSSVARTKTGALSSAIQRSYAPRLTSTERQRVAAEAVRQLQLQENHDSTQQRRQRGQSQPTVLSALNTSSSPSVSFQRSLQQTNLTTSQFIQNVQQQRIPLQVAQTEQRGSSLQQPTSMVDTQSTTTIISPARRTFIRKRSPRSLSQVHVTMLSAPHSQQPQQQNASNTAPQQVTVTENDRIFPFQSSDTSNAGGAPAEVSECGQVQENSALAPPPQEIRSHFVAQQQQQQATRTQEPQQHFVAQIQATCVNAELTAADQLQRQQKQVNTCAVNSTRRPPQKGTVLVSATVGAVSQPSNTIVTQRHGSSVLITHQKPVTSAHFVHPHSGNVCNQSVGSSGNSTSIRQRISRLPPHVLRQKQEEQMYLRKMYFLKRTIKALVFKNGALCDEVARLNQRIQTVTDERKQVFELSGEFVVCDEHFLKNLSQAAALAAKLSAFQSTPISVNVELESESLEARPDTNDLDDNENDSEKSAPSSSCSPSPITSNSASRVATPESIRQSESGMMLTTPATQNVSRRNRWKNRRMDRASSTRTCSTRKGKRSTPS</sequence>
<evidence type="ECO:0000256" key="1">
    <source>
        <dbReference type="SAM" id="MobiDB-lite"/>
    </source>
</evidence>
<organism evidence="4">
    <name type="scientific">Anisakis simplex</name>
    <name type="common">Herring worm</name>
    <dbReference type="NCBI Taxonomy" id="6269"/>
    <lineage>
        <taxon>Eukaryota</taxon>
        <taxon>Metazoa</taxon>
        <taxon>Ecdysozoa</taxon>
        <taxon>Nematoda</taxon>
        <taxon>Chromadorea</taxon>
        <taxon>Rhabditida</taxon>
        <taxon>Spirurina</taxon>
        <taxon>Ascaridomorpha</taxon>
        <taxon>Ascaridoidea</taxon>
        <taxon>Anisakidae</taxon>
        <taxon>Anisakis</taxon>
        <taxon>Anisakis simplex complex</taxon>
    </lineage>
</organism>
<feature type="region of interest" description="Disordered" evidence="1">
    <location>
        <begin position="293"/>
        <end position="330"/>
    </location>
</feature>
<feature type="region of interest" description="Disordered" evidence="1">
    <location>
        <begin position="403"/>
        <end position="423"/>
    </location>
</feature>
<dbReference type="WBParaSite" id="ASIM_0001033701-mRNA-1">
    <property type="protein sequence ID" value="ASIM_0001033701-mRNA-1"/>
    <property type="gene ID" value="ASIM_0001033701"/>
</dbReference>
<feature type="compositionally biased region" description="Polar residues" evidence="1">
    <location>
        <begin position="1"/>
        <end position="14"/>
    </location>
</feature>
<feature type="region of interest" description="Disordered" evidence="1">
    <location>
        <begin position="700"/>
        <end position="797"/>
    </location>
</feature>
<name>A0A0M3JRH7_ANISI</name>
<keyword evidence="3" id="KW-1185">Reference proteome</keyword>
<feature type="compositionally biased region" description="Low complexity" evidence="1">
    <location>
        <begin position="724"/>
        <end position="741"/>
    </location>
</feature>
<feature type="compositionally biased region" description="Polar residues" evidence="1">
    <location>
        <begin position="310"/>
        <end position="330"/>
    </location>
</feature>
<reference evidence="2 3" key="2">
    <citation type="submission" date="2018-11" db="EMBL/GenBank/DDBJ databases">
        <authorList>
            <consortium name="Pathogen Informatics"/>
        </authorList>
    </citation>
    <scope>NUCLEOTIDE SEQUENCE [LARGE SCALE GENOMIC DNA]</scope>
</reference>
<accession>A0A0M3JRH7</accession>
<gene>
    <name evidence="2" type="ORF">ASIM_LOCUS10068</name>
</gene>
<feature type="region of interest" description="Disordered" evidence="1">
    <location>
        <begin position="352"/>
        <end position="377"/>
    </location>
</feature>
<dbReference type="OrthoDB" id="285793at2759"/>